<evidence type="ECO:0008006" key="3">
    <source>
        <dbReference type="Google" id="ProtNLM"/>
    </source>
</evidence>
<dbReference type="SUPFAM" id="SSF51161">
    <property type="entry name" value="Trimeric LpxA-like enzymes"/>
    <property type="match status" value="1"/>
</dbReference>
<sequence>MWRLGLKHVDRTFLANKGASISKDFQAGAYSYVGGHSTIWPKVTIGNFTMLAHYVMILVGDRNYNTAVFPAVFAGLEEPSPTYIGDDVWIGAG</sequence>
<protein>
    <recommendedName>
        <fullName evidence="3">Acetyltransferase</fullName>
    </recommendedName>
</protein>
<feature type="non-terminal residue" evidence="1">
    <location>
        <position position="93"/>
    </location>
</feature>
<gene>
    <name evidence="1" type="ORF">ST44_00900</name>
</gene>
<proteinExistence type="predicted"/>
<evidence type="ECO:0000313" key="1">
    <source>
        <dbReference type="EMBL" id="KIP64815.1"/>
    </source>
</evidence>
<keyword evidence="2" id="KW-1185">Reference proteome</keyword>
<reference evidence="1 2" key="1">
    <citation type="submission" date="2015-01" db="EMBL/GenBank/DDBJ databases">
        <title>Comparative genomics of non-oral Prevotella species.</title>
        <authorList>
            <person name="Accetto T."/>
            <person name="Nograsek B."/>
            <person name="Avgustin G."/>
        </authorList>
    </citation>
    <scope>NUCLEOTIDE SEQUENCE [LARGE SCALE GENOMIC DNA]</scope>
    <source>
        <strain evidence="1 2">P5-119</strain>
    </source>
</reference>
<comment type="caution">
    <text evidence="1">The sequence shown here is derived from an EMBL/GenBank/DDBJ whole genome shotgun (WGS) entry which is preliminary data.</text>
</comment>
<organism evidence="1 2">
    <name type="scientific">Prevotella pectinovora</name>
    <dbReference type="NCBI Taxonomy" id="1602169"/>
    <lineage>
        <taxon>Bacteria</taxon>
        <taxon>Pseudomonadati</taxon>
        <taxon>Bacteroidota</taxon>
        <taxon>Bacteroidia</taxon>
        <taxon>Bacteroidales</taxon>
        <taxon>Prevotellaceae</taxon>
        <taxon>Prevotella</taxon>
    </lineage>
</organism>
<dbReference type="Proteomes" id="UP000032046">
    <property type="component" value="Unassembled WGS sequence"/>
</dbReference>
<dbReference type="AlphaFoldDB" id="A0A0D0HFU8"/>
<evidence type="ECO:0000313" key="2">
    <source>
        <dbReference type="Proteomes" id="UP000032046"/>
    </source>
</evidence>
<dbReference type="EMBL" id="JXQK01000012">
    <property type="protein sequence ID" value="KIP64815.1"/>
    <property type="molecule type" value="Genomic_DNA"/>
</dbReference>
<accession>A0A0D0HFU8</accession>
<dbReference type="Gene3D" id="2.160.10.10">
    <property type="entry name" value="Hexapeptide repeat proteins"/>
    <property type="match status" value="1"/>
</dbReference>
<name>A0A0D0HFU8_9BACT</name>
<dbReference type="STRING" id="1602171.ST44_00900"/>
<dbReference type="InterPro" id="IPR011004">
    <property type="entry name" value="Trimer_LpxA-like_sf"/>
</dbReference>